<proteinExistence type="predicted"/>
<dbReference type="InterPro" id="IPR011029">
    <property type="entry name" value="DEATH-like_dom_sf"/>
</dbReference>
<sequence length="165" mass="19441">MLLNVALVEIESIKRDEPKPEIRNIKILNSWRNAEMKLGKKPTWDKIRLCLEDETVGRLDVIRALLKEDELDKSVLGWLAPQIAAKFQAYARALDMPEREIDISSQNSADVERSCMDLLERWRRRTRYPKVEDLIQALEHDIVMRPDLAEKMREKFCNHEDKDEV</sequence>
<dbReference type="EMBL" id="CACRXK020019661">
    <property type="protein sequence ID" value="CAB4033914.1"/>
    <property type="molecule type" value="Genomic_DNA"/>
</dbReference>
<evidence type="ECO:0000313" key="2">
    <source>
        <dbReference type="Proteomes" id="UP001152795"/>
    </source>
</evidence>
<comment type="caution">
    <text evidence="1">The sequence shown here is derived from an EMBL/GenBank/DDBJ whole genome shotgun (WGS) entry which is preliminary data.</text>
</comment>
<protein>
    <submittedName>
        <fullName evidence="1">---NA</fullName>
    </submittedName>
</protein>
<dbReference type="GO" id="GO:0007165">
    <property type="term" value="P:signal transduction"/>
    <property type="evidence" value="ECO:0007669"/>
    <property type="project" value="InterPro"/>
</dbReference>
<dbReference type="SUPFAM" id="SSF47986">
    <property type="entry name" value="DEATH domain"/>
    <property type="match status" value="1"/>
</dbReference>
<accession>A0A6S7JUW3</accession>
<dbReference type="Proteomes" id="UP001152795">
    <property type="component" value="Unassembled WGS sequence"/>
</dbReference>
<reference evidence="1" key="1">
    <citation type="submission" date="2020-04" db="EMBL/GenBank/DDBJ databases">
        <authorList>
            <person name="Alioto T."/>
            <person name="Alioto T."/>
            <person name="Gomez Garrido J."/>
        </authorList>
    </citation>
    <scope>NUCLEOTIDE SEQUENCE</scope>
    <source>
        <strain evidence="1">A484AB</strain>
    </source>
</reference>
<dbReference type="AlphaFoldDB" id="A0A6S7JUW3"/>
<gene>
    <name evidence="1" type="ORF">PACLA_8A063605</name>
</gene>
<dbReference type="Gene3D" id="1.10.533.10">
    <property type="entry name" value="Death Domain, Fas"/>
    <property type="match status" value="1"/>
</dbReference>
<keyword evidence="2" id="KW-1185">Reference proteome</keyword>
<organism evidence="1 2">
    <name type="scientific">Paramuricea clavata</name>
    <name type="common">Red gorgonian</name>
    <name type="synonym">Violescent sea-whip</name>
    <dbReference type="NCBI Taxonomy" id="317549"/>
    <lineage>
        <taxon>Eukaryota</taxon>
        <taxon>Metazoa</taxon>
        <taxon>Cnidaria</taxon>
        <taxon>Anthozoa</taxon>
        <taxon>Octocorallia</taxon>
        <taxon>Malacalcyonacea</taxon>
        <taxon>Plexauridae</taxon>
        <taxon>Paramuricea</taxon>
    </lineage>
</organism>
<dbReference type="OrthoDB" id="5958592at2759"/>
<dbReference type="InterPro" id="IPR000488">
    <property type="entry name" value="Death_dom"/>
</dbReference>
<dbReference type="CDD" id="cd01670">
    <property type="entry name" value="Death"/>
    <property type="match status" value="1"/>
</dbReference>
<evidence type="ECO:0000313" key="1">
    <source>
        <dbReference type="EMBL" id="CAB4033914.1"/>
    </source>
</evidence>
<name>A0A6S7JUW3_PARCT</name>
<dbReference type="PROSITE" id="PS50017">
    <property type="entry name" value="DEATH_DOMAIN"/>
    <property type="match status" value="1"/>
</dbReference>
<dbReference type="Pfam" id="PF00531">
    <property type="entry name" value="Death"/>
    <property type="match status" value="1"/>
</dbReference>